<name>A0A0A9ELM9_ARUDO</name>
<reference evidence="1" key="1">
    <citation type="submission" date="2014-09" db="EMBL/GenBank/DDBJ databases">
        <authorList>
            <person name="Magalhaes I.L.F."/>
            <person name="Oliveira U."/>
            <person name="Santos F.R."/>
            <person name="Vidigal T.H.D.A."/>
            <person name="Brescovit A.D."/>
            <person name="Santos A.J."/>
        </authorList>
    </citation>
    <scope>NUCLEOTIDE SEQUENCE</scope>
    <source>
        <tissue evidence="1">Shoot tissue taken approximately 20 cm above the soil surface</tissue>
    </source>
</reference>
<sequence>MTKTKGRLPLARVTLPYIPATISRTITNRNANHYASGHKDKS</sequence>
<reference evidence="1" key="2">
    <citation type="journal article" date="2015" name="Data Brief">
        <title>Shoot transcriptome of the giant reed, Arundo donax.</title>
        <authorList>
            <person name="Barrero R.A."/>
            <person name="Guerrero F.D."/>
            <person name="Moolhuijzen P."/>
            <person name="Goolsby J.A."/>
            <person name="Tidwell J."/>
            <person name="Bellgard S.E."/>
            <person name="Bellgard M.I."/>
        </authorList>
    </citation>
    <scope>NUCLEOTIDE SEQUENCE</scope>
    <source>
        <tissue evidence="1">Shoot tissue taken approximately 20 cm above the soil surface</tissue>
    </source>
</reference>
<proteinExistence type="predicted"/>
<accession>A0A0A9ELM9</accession>
<protein>
    <submittedName>
        <fullName evidence="1">Uncharacterized protein</fullName>
    </submittedName>
</protein>
<dbReference type="EMBL" id="GBRH01200933">
    <property type="protein sequence ID" value="JAD96962.1"/>
    <property type="molecule type" value="Transcribed_RNA"/>
</dbReference>
<dbReference type="AlphaFoldDB" id="A0A0A9ELM9"/>
<evidence type="ECO:0000313" key="1">
    <source>
        <dbReference type="EMBL" id="JAD96962.1"/>
    </source>
</evidence>
<organism evidence="1">
    <name type="scientific">Arundo donax</name>
    <name type="common">Giant reed</name>
    <name type="synonym">Donax arundinaceus</name>
    <dbReference type="NCBI Taxonomy" id="35708"/>
    <lineage>
        <taxon>Eukaryota</taxon>
        <taxon>Viridiplantae</taxon>
        <taxon>Streptophyta</taxon>
        <taxon>Embryophyta</taxon>
        <taxon>Tracheophyta</taxon>
        <taxon>Spermatophyta</taxon>
        <taxon>Magnoliopsida</taxon>
        <taxon>Liliopsida</taxon>
        <taxon>Poales</taxon>
        <taxon>Poaceae</taxon>
        <taxon>PACMAD clade</taxon>
        <taxon>Arundinoideae</taxon>
        <taxon>Arundineae</taxon>
        <taxon>Arundo</taxon>
    </lineage>
</organism>